<sequence>MPPSQLKRLKASLREQGILGPQKSKKQQKQNSQNGANNEKRVARTEALNTIRDQFNPFEYKWSKAPRFEATSAKNPGGKDSKGTIVGRPTVRKSIDAERFEMTQLAKIENRRRVGGIMDKRFGENDPTMAPEEKMLARFTQEKQARHKNSIFDLEDDNEAELTHMGQSLSLDAPPIDDFDEDLELSDAEDHPSDEEQKHRKRRRSSDDEGSEDEEDEEVDRPERKKSKQEVMKEVIAKSKLYKYERQAAKEDDEDLRDEIDKETANIQELLRGMGKRPPPAPVSDSAGMNPERAALLNGTSKLEAEKEYDKRLRQLALDRRAKPTERTKTEEEIAAEKAKLQKEREEKEQRRMQGLPESSDEEDVAASGSEDEEEENPLGLGIPTQKASSELGVEDEDDFLIDDDLVASGSDLEPLEDDSSEEEAEDGEDDNDDAEFLQGILTEEESKHPEFLTGANSQLPGSSDSLKCPETHDELLEITKGVNDLPEFVKRIRTAYHPKLGAENKAKLGNFTVSLIDHISYLANEQAPFAVLESITRHVHSLAKNHYPVETANAFRRHLQEIHESRSLSLTAGDLALLTAIGTIFPTSDHFHQVVTPATLTMGRYLGLKIPQKLSDYAVGAYICTLCLQYQRKSKRYIPEVMNFIENTLCVLAPAKLAKLPGNFPYHEPKAPLRIEEAVESTRIFAFSDCFSQELSAEQEAELKEVLLEMNLKLLEVAADTWSGKAAFFEVFEPALRILQHLGGKNCRPKLSKRNQTNITKLIQKLNLLLQQAQLSRRPLELHHHRPLAIKMAIPKFEESYNPDKHYDPDPERAEASKLRNELKRERKGAMRDLRKDAQAVAREALKQKKAKDEAYEKKYKRLIAEIQGEEGREAKAYEREKEWRKKGKK</sequence>
<organism evidence="9 10">
    <name type="scientific">Amorphotheca resinae ATCC 22711</name>
    <dbReference type="NCBI Taxonomy" id="857342"/>
    <lineage>
        <taxon>Eukaryota</taxon>
        <taxon>Fungi</taxon>
        <taxon>Dikarya</taxon>
        <taxon>Ascomycota</taxon>
        <taxon>Pezizomycotina</taxon>
        <taxon>Leotiomycetes</taxon>
        <taxon>Helotiales</taxon>
        <taxon>Amorphothecaceae</taxon>
        <taxon>Amorphotheca</taxon>
    </lineage>
</organism>
<dbReference type="Pfam" id="PF04147">
    <property type="entry name" value="Nop14"/>
    <property type="match status" value="1"/>
</dbReference>
<comment type="similarity">
    <text evidence="2">Belongs to the NOP14 family.</text>
</comment>
<evidence type="ECO:0000256" key="1">
    <source>
        <dbReference type="ARBA" id="ARBA00004604"/>
    </source>
</evidence>
<dbReference type="EMBL" id="KZ679006">
    <property type="protein sequence ID" value="PSS27737.1"/>
    <property type="molecule type" value="Genomic_DNA"/>
</dbReference>
<feature type="compositionally biased region" description="Basic and acidic residues" evidence="8">
    <location>
        <begin position="188"/>
        <end position="198"/>
    </location>
</feature>
<dbReference type="GeneID" id="36576607"/>
<feature type="compositionally biased region" description="Acidic residues" evidence="8">
    <location>
        <begin position="359"/>
        <end position="377"/>
    </location>
</feature>
<evidence type="ECO:0000256" key="7">
    <source>
        <dbReference type="SAM" id="Coils"/>
    </source>
</evidence>
<feature type="region of interest" description="Disordered" evidence="8">
    <location>
        <begin position="445"/>
        <end position="466"/>
    </location>
</feature>
<dbReference type="Proteomes" id="UP000241818">
    <property type="component" value="Unassembled WGS sequence"/>
</dbReference>
<dbReference type="PANTHER" id="PTHR23183:SF0">
    <property type="entry name" value="NUCLEOLAR PROTEIN 14"/>
    <property type="match status" value="1"/>
</dbReference>
<dbReference type="GO" id="GO:0030490">
    <property type="term" value="P:maturation of SSU-rRNA"/>
    <property type="evidence" value="ECO:0007669"/>
    <property type="project" value="TreeGrafter"/>
</dbReference>
<feature type="region of interest" description="Disordered" evidence="8">
    <location>
        <begin position="137"/>
        <end position="291"/>
    </location>
</feature>
<dbReference type="PANTHER" id="PTHR23183">
    <property type="entry name" value="NOP14"/>
    <property type="match status" value="1"/>
</dbReference>
<dbReference type="GO" id="GO:0032040">
    <property type="term" value="C:small-subunit processome"/>
    <property type="evidence" value="ECO:0007669"/>
    <property type="project" value="InterPro"/>
</dbReference>
<feature type="region of interest" description="Disordered" evidence="8">
    <location>
        <begin position="68"/>
        <end position="90"/>
    </location>
</feature>
<keyword evidence="5" id="KW-0539">Nucleus</keyword>
<dbReference type="GO" id="GO:0030692">
    <property type="term" value="C:Noc4p-Nop14p complex"/>
    <property type="evidence" value="ECO:0007669"/>
    <property type="project" value="TreeGrafter"/>
</dbReference>
<feature type="compositionally biased region" description="Acidic residues" evidence="8">
    <location>
        <begin position="175"/>
        <end position="187"/>
    </location>
</feature>
<keyword evidence="3" id="KW-0690">Ribosome biogenesis</keyword>
<feature type="compositionally biased region" description="Polar residues" evidence="8">
    <location>
        <begin position="455"/>
        <end position="466"/>
    </location>
</feature>
<feature type="region of interest" description="Disordered" evidence="8">
    <location>
        <begin position="1"/>
        <end position="43"/>
    </location>
</feature>
<evidence type="ECO:0000256" key="8">
    <source>
        <dbReference type="SAM" id="MobiDB-lite"/>
    </source>
</evidence>
<keyword evidence="7" id="KW-0175">Coiled coil</keyword>
<evidence type="ECO:0000256" key="5">
    <source>
        <dbReference type="ARBA" id="ARBA00023242"/>
    </source>
</evidence>
<feature type="region of interest" description="Disordered" evidence="8">
    <location>
        <begin position="313"/>
        <end position="433"/>
    </location>
</feature>
<gene>
    <name evidence="9" type="ORF">M430DRAFT_55199</name>
</gene>
<evidence type="ECO:0000256" key="2">
    <source>
        <dbReference type="ARBA" id="ARBA00007466"/>
    </source>
</evidence>
<dbReference type="OrthoDB" id="441771at2759"/>
<dbReference type="STRING" id="857342.A0A2T3BE97"/>
<feature type="compositionally biased region" description="Acidic residues" evidence="8">
    <location>
        <begin position="414"/>
        <end position="433"/>
    </location>
</feature>
<feature type="compositionally biased region" description="Basic and acidic residues" evidence="8">
    <location>
        <begin position="228"/>
        <end position="250"/>
    </location>
</feature>
<dbReference type="InterPro" id="IPR007276">
    <property type="entry name" value="Nop14"/>
</dbReference>
<feature type="compositionally biased region" description="Acidic residues" evidence="8">
    <location>
        <begin position="208"/>
        <end position="220"/>
    </location>
</feature>
<evidence type="ECO:0000256" key="4">
    <source>
        <dbReference type="ARBA" id="ARBA00022552"/>
    </source>
</evidence>
<dbReference type="RefSeq" id="XP_024725262.1">
    <property type="nucleotide sequence ID" value="XM_024868526.1"/>
</dbReference>
<protein>
    <recommendedName>
        <fullName evidence="11">Nop14-like family protein</fullName>
    </recommendedName>
</protein>
<dbReference type="AlphaFoldDB" id="A0A2T3BE97"/>
<proteinExistence type="inferred from homology"/>
<evidence type="ECO:0000313" key="9">
    <source>
        <dbReference type="EMBL" id="PSS27737.1"/>
    </source>
</evidence>
<dbReference type="FunCoup" id="A0A2T3BE97">
    <property type="interactions" value="1111"/>
</dbReference>
<feature type="coiled-coil region" evidence="7">
    <location>
        <begin position="814"/>
        <end position="867"/>
    </location>
</feature>
<reference evidence="9 10" key="1">
    <citation type="journal article" date="2018" name="New Phytol.">
        <title>Comparative genomics and transcriptomics depict ericoid mycorrhizal fungi as versatile saprotrophs and plant mutualists.</title>
        <authorList>
            <person name="Martino E."/>
            <person name="Morin E."/>
            <person name="Grelet G.A."/>
            <person name="Kuo A."/>
            <person name="Kohler A."/>
            <person name="Daghino S."/>
            <person name="Barry K.W."/>
            <person name="Cichocki N."/>
            <person name="Clum A."/>
            <person name="Dockter R.B."/>
            <person name="Hainaut M."/>
            <person name="Kuo R.C."/>
            <person name="LaButti K."/>
            <person name="Lindahl B.D."/>
            <person name="Lindquist E.A."/>
            <person name="Lipzen A."/>
            <person name="Khouja H.R."/>
            <person name="Magnuson J."/>
            <person name="Murat C."/>
            <person name="Ohm R.A."/>
            <person name="Singer S.W."/>
            <person name="Spatafora J.W."/>
            <person name="Wang M."/>
            <person name="Veneault-Fourrey C."/>
            <person name="Henrissat B."/>
            <person name="Grigoriev I.V."/>
            <person name="Martin F.M."/>
            <person name="Perotto S."/>
        </authorList>
    </citation>
    <scope>NUCLEOTIDE SEQUENCE [LARGE SCALE GENOMIC DNA]</scope>
    <source>
        <strain evidence="9 10">ATCC 22711</strain>
    </source>
</reference>
<evidence type="ECO:0008006" key="11">
    <source>
        <dbReference type="Google" id="ProtNLM"/>
    </source>
</evidence>
<feature type="compositionally biased region" description="Basic and acidic residues" evidence="8">
    <location>
        <begin position="872"/>
        <end position="885"/>
    </location>
</feature>
<feature type="compositionally biased region" description="Basic and acidic residues" evidence="8">
    <location>
        <begin position="313"/>
        <end position="352"/>
    </location>
</feature>
<evidence type="ECO:0000313" key="10">
    <source>
        <dbReference type="Proteomes" id="UP000241818"/>
    </source>
</evidence>
<keyword evidence="10" id="KW-1185">Reference proteome</keyword>
<accession>A0A2T3BE97</accession>
<dbReference type="InParanoid" id="A0A2T3BE97"/>
<evidence type="ECO:0000256" key="3">
    <source>
        <dbReference type="ARBA" id="ARBA00022517"/>
    </source>
</evidence>
<feature type="compositionally biased region" description="Acidic residues" evidence="8">
    <location>
        <begin position="393"/>
        <end position="406"/>
    </location>
</feature>
<comment type="function">
    <text evidence="6">Involved in nucleolar processing of pre-18S ribosomal RNA. Has a role in the nuclear export of 40S pre-ribosomal subunit to the cytoplasm.</text>
</comment>
<comment type="subcellular location">
    <subcellularLocation>
        <location evidence="1">Nucleus</location>
        <location evidence="1">Nucleolus</location>
    </subcellularLocation>
</comment>
<evidence type="ECO:0000256" key="6">
    <source>
        <dbReference type="ARBA" id="ARBA00024695"/>
    </source>
</evidence>
<name>A0A2T3BE97_AMORE</name>
<keyword evidence="4" id="KW-0698">rRNA processing</keyword>
<feature type="region of interest" description="Disordered" evidence="8">
    <location>
        <begin position="872"/>
        <end position="891"/>
    </location>
</feature>